<dbReference type="InterPro" id="IPR036396">
    <property type="entry name" value="Cyt_P450_sf"/>
</dbReference>
<dbReference type="GO" id="GO:0016705">
    <property type="term" value="F:oxidoreductase activity, acting on paired donors, with incorporation or reduction of molecular oxygen"/>
    <property type="evidence" value="ECO:0007669"/>
    <property type="project" value="InterPro"/>
</dbReference>
<dbReference type="EMBL" id="JABWDY010028684">
    <property type="protein sequence ID" value="KAF5186928.1"/>
    <property type="molecule type" value="Genomic_DNA"/>
</dbReference>
<keyword evidence="6" id="KW-1133">Transmembrane helix</keyword>
<dbReference type="Pfam" id="PF00067">
    <property type="entry name" value="p450"/>
    <property type="match status" value="1"/>
</dbReference>
<dbReference type="SUPFAM" id="SSF48264">
    <property type="entry name" value="Cytochrome P450"/>
    <property type="match status" value="1"/>
</dbReference>
<dbReference type="InterPro" id="IPR017972">
    <property type="entry name" value="Cyt_P450_CS"/>
</dbReference>
<dbReference type="PANTHER" id="PTHR24282">
    <property type="entry name" value="CYTOCHROME P450 FAMILY MEMBER"/>
    <property type="match status" value="1"/>
</dbReference>
<keyword evidence="8 11" id="KW-0408">Iron</keyword>
<dbReference type="PRINTS" id="PR00385">
    <property type="entry name" value="P450"/>
</dbReference>
<dbReference type="PROSITE" id="PS00086">
    <property type="entry name" value="CYTOCHROME_P450"/>
    <property type="match status" value="1"/>
</dbReference>
<evidence type="ECO:0000256" key="5">
    <source>
        <dbReference type="ARBA" id="ARBA00022723"/>
    </source>
</evidence>
<dbReference type="InterPro" id="IPR002401">
    <property type="entry name" value="Cyt_P450_E_grp-I"/>
</dbReference>
<feature type="non-terminal residue" evidence="13">
    <location>
        <position position="1"/>
    </location>
</feature>
<keyword evidence="4" id="KW-0812">Transmembrane</keyword>
<dbReference type="InterPro" id="IPR050665">
    <property type="entry name" value="Cytochrome_P450_Monooxygen"/>
</dbReference>
<dbReference type="GO" id="GO:0016020">
    <property type="term" value="C:membrane"/>
    <property type="evidence" value="ECO:0007669"/>
    <property type="project" value="UniProtKB-SubCell"/>
</dbReference>
<dbReference type="GO" id="GO:0005506">
    <property type="term" value="F:iron ion binding"/>
    <property type="evidence" value="ECO:0007669"/>
    <property type="project" value="InterPro"/>
</dbReference>
<name>A0A7J6VQR5_THATH</name>
<organism evidence="13 14">
    <name type="scientific">Thalictrum thalictroides</name>
    <name type="common">Rue-anemone</name>
    <name type="synonym">Anemone thalictroides</name>
    <dbReference type="NCBI Taxonomy" id="46969"/>
    <lineage>
        <taxon>Eukaryota</taxon>
        <taxon>Viridiplantae</taxon>
        <taxon>Streptophyta</taxon>
        <taxon>Embryophyta</taxon>
        <taxon>Tracheophyta</taxon>
        <taxon>Spermatophyta</taxon>
        <taxon>Magnoliopsida</taxon>
        <taxon>Ranunculales</taxon>
        <taxon>Ranunculaceae</taxon>
        <taxon>Thalictroideae</taxon>
        <taxon>Thalictrum</taxon>
    </lineage>
</organism>
<evidence type="ECO:0000256" key="12">
    <source>
        <dbReference type="RuleBase" id="RU000461"/>
    </source>
</evidence>
<evidence type="ECO:0000256" key="9">
    <source>
        <dbReference type="ARBA" id="ARBA00023033"/>
    </source>
</evidence>
<keyword evidence="9 12" id="KW-0503">Monooxygenase</keyword>
<keyword evidence="14" id="KW-1185">Reference proteome</keyword>
<evidence type="ECO:0000256" key="10">
    <source>
        <dbReference type="ARBA" id="ARBA00023136"/>
    </source>
</evidence>
<evidence type="ECO:0000256" key="6">
    <source>
        <dbReference type="ARBA" id="ARBA00022989"/>
    </source>
</evidence>
<accession>A0A7J6VQR5</accession>
<evidence type="ECO:0000313" key="13">
    <source>
        <dbReference type="EMBL" id="KAF5186928.1"/>
    </source>
</evidence>
<dbReference type="OrthoDB" id="1470350at2759"/>
<keyword evidence="7 12" id="KW-0560">Oxidoreductase</keyword>
<reference evidence="13 14" key="1">
    <citation type="submission" date="2020-06" db="EMBL/GenBank/DDBJ databases">
        <title>Transcriptomic and genomic resources for Thalictrum thalictroides and T. hernandezii: Facilitating candidate gene discovery in an emerging model plant lineage.</title>
        <authorList>
            <person name="Arias T."/>
            <person name="Riano-Pachon D.M."/>
            <person name="Di Stilio V.S."/>
        </authorList>
    </citation>
    <scope>NUCLEOTIDE SEQUENCE [LARGE SCALE GENOMIC DNA]</scope>
    <source>
        <strain evidence="14">cv. WT478/WT964</strain>
        <tissue evidence="13">Leaves</tissue>
    </source>
</reference>
<feature type="binding site" description="axial binding residue" evidence="11">
    <location>
        <position position="433"/>
    </location>
    <ligand>
        <name>heme</name>
        <dbReference type="ChEBI" id="CHEBI:30413"/>
    </ligand>
    <ligandPart>
        <name>Fe</name>
        <dbReference type="ChEBI" id="CHEBI:18248"/>
    </ligandPart>
</feature>
<comment type="cofactor">
    <cofactor evidence="11">
        <name>heme</name>
        <dbReference type="ChEBI" id="CHEBI:30413"/>
    </cofactor>
</comment>
<evidence type="ECO:0000256" key="2">
    <source>
        <dbReference type="ARBA" id="ARBA00010617"/>
    </source>
</evidence>
<dbReference type="PANTHER" id="PTHR24282:SF196">
    <property type="entry name" value="CYTOCHROME P450 714C2"/>
    <property type="match status" value="1"/>
</dbReference>
<evidence type="ECO:0000256" key="8">
    <source>
        <dbReference type="ARBA" id="ARBA00023004"/>
    </source>
</evidence>
<protein>
    <submittedName>
        <fullName evidence="13">Cytochrome p450</fullName>
    </submittedName>
</protein>
<dbReference type="AlphaFoldDB" id="A0A7J6VQR5"/>
<dbReference type="Gene3D" id="1.10.630.10">
    <property type="entry name" value="Cytochrome P450"/>
    <property type="match status" value="1"/>
</dbReference>
<comment type="caution">
    <text evidence="13">The sequence shown here is derived from an EMBL/GenBank/DDBJ whole genome shotgun (WGS) entry which is preliminary data.</text>
</comment>
<evidence type="ECO:0000256" key="7">
    <source>
        <dbReference type="ARBA" id="ARBA00023002"/>
    </source>
</evidence>
<evidence type="ECO:0000256" key="1">
    <source>
        <dbReference type="ARBA" id="ARBA00004370"/>
    </source>
</evidence>
<evidence type="ECO:0000256" key="11">
    <source>
        <dbReference type="PIRSR" id="PIRSR602401-1"/>
    </source>
</evidence>
<keyword evidence="3 11" id="KW-0349">Heme</keyword>
<dbReference type="PRINTS" id="PR00463">
    <property type="entry name" value="EP450I"/>
</dbReference>
<comment type="similarity">
    <text evidence="2 12">Belongs to the cytochrome P450 family.</text>
</comment>
<comment type="subcellular location">
    <subcellularLocation>
        <location evidence="1">Membrane</location>
    </subcellularLocation>
</comment>
<dbReference type="InterPro" id="IPR001128">
    <property type="entry name" value="Cyt_P450"/>
</dbReference>
<dbReference type="GO" id="GO:0044550">
    <property type="term" value="P:secondary metabolite biosynthetic process"/>
    <property type="evidence" value="ECO:0007669"/>
    <property type="project" value="UniProtKB-ARBA"/>
</dbReference>
<evidence type="ECO:0000256" key="3">
    <source>
        <dbReference type="ARBA" id="ARBA00022617"/>
    </source>
</evidence>
<dbReference type="Proteomes" id="UP000554482">
    <property type="component" value="Unassembled WGS sequence"/>
</dbReference>
<proteinExistence type="inferred from homology"/>
<gene>
    <name evidence="13" type="ORF">FRX31_023485</name>
</gene>
<sequence length="485" mass="54947">IVLKPKLLRLQLEKQGIKGPPPCFLYGNIQQMKKIQSTIVKEPNQQQISHNYNSIVFSYFELWRKDYGSIFTYSTGNMQHLYVGDPVIVKEISMNTSLDLGKPSFLQKERRPLFGQGILTSNGAKWAHQRKVIAPQLYMDKVKGMIKLMGDSAMSLITLWETKIESEGEVREIKVDEDLRNFSADIISKACFGSSYSKGQEIFEKLRGLQNVMSKQGLFLGVPGLRFLPTTSNRELWKLEKEVNSLILKVVNERKEAKSENDLLQMLLEGANNDEVSLDSIDGFIVDNCKNIYFAGHETTATSASWILVLLASHPEWQTRVRDEVVEICGGSLPDFNMLRKMKLLTMVIQEALRLYPPAPFVTREVFQSIKLGDLLVPKGINLWFPIISLHQDPDIWGPEAHKFNPDRFSHGIGKACRIPQVYIPFGTGPRTCAGQNFAMVEMKIVISLILSKFSFTLSPDYSHSPAFNLVIEPQNGVDLLMKKM</sequence>
<evidence type="ECO:0000256" key="4">
    <source>
        <dbReference type="ARBA" id="ARBA00022692"/>
    </source>
</evidence>
<keyword evidence="5 11" id="KW-0479">Metal-binding</keyword>
<keyword evidence="10" id="KW-0472">Membrane</keyword>
<dbReference type="GO" id="GO:0004497">
    <property type="term" value="F:monooxygenase activity"/>
    <property type="evidence" value="ECO:0007669"/>
    <property type="project" value="UniProtKB-KW"/>
</dbReference>
<dbReference type="GO" id="GO:0020037">
    <property type="term" value="F:heme binding"/>
    <property type="evidence" value="ECO:0007669"/>
    <property type="project" value="InterPro"/>
</dbReference>
<evidence type="ECO:0000313" key="14">
    <source>
        <dbReference type="Proteomes" id="UP000554482"/>
    </source>
</evidence>